<dbReference type="EMBL" id="FNEZ01000005">
    <property type="protein sequence ID" value="SDK29121.1"/>
    <property type="molecule type" value="Genomic_DNA"/>
</dbReference>
<dbReference type="STRING" id="1128970.SAMN04487935_2991"/>
<comment type="subcellular location">
    <subcellularLocation>
        <location evidence="1">Cell envelope</location>
    </subcellularLocation>
</comment>
<evidence type="ECO:0000313" key="5">
    <source>
        <dbReference type="EMBL" id="SDK29121.1"/>
    </source>
</evidence>
<dbReference type="GO" id="GO:0030313">
    <property type="term" value="C:cell envelope"/>
    <property type="evidence" value="ECO:0007669"/>
    <property type="project" value="UniProtKB-SubCell"/>
</dbReference>
<dbReference type="Pfam" id="PF25967">
    <property type="entry name" value="RND-MFP_C"/>
    <property type="match status" value="1"/>
</dbReference>
<keyword evidence="2" id="KW-0175">Coiled coil</keyword>
<dbReference type="AlphaFoldDB" id="A0A1G9APF7"/>
<keyword evidence="3" id="KW-0472">Membrane</keyword>
<dbReference type="InterPro" id="IPR050465">
    <property type="entry name" value="UPF0194_transport"/>
</dbReference>
<evidence type="ECO:0000256" key="3">
    <source>
        <dbReference type="SAM" id="Phobius"/>
    </source>
</evidence>
<dbReference type="PANTHER" id="PTHR32347">
    <property type="entry name" value="EFFLUX SYSTEM COMPONENT YKNX-RELATED"/>
    <property type="match status" value="1"/>
</dbReference>
<proteinExistence type="predicted"/>
<dbReference type="PANTHER" id="PTHR32347:SF23">
    <property type="entry name" value="BLL5650 PROTEIN"/>
    <property type="match status" value="1"/>
</dbReference>
<dbReference type="Gene3D" id="2.40.420.20">
    <property type="match status" value="1"/>
</dbReference>
<feature type="domain" description="Multidrug resistance protein MdtA-like C-terminal permuted SH3" evidence="4">
    <location>
        <begin position="362"/>
        <end position="398"/>
    </location>
</feature>
<dbReference type="RefSeq" id="WP_170227570.1">
    <property type="nucleotide sequence ID" value="NZ_BKAI01000007.1"/>
</dbReference>
<keyword evidence="3" id="KW-1133">Transmembrane helix</keyword>
<keyword evidence="6" id="KW-1185">Reference proteome</keyword>
<protein>
    <submittedName>
        <fullName evidence="5">HlyD family secretion protein</fullName>
    </submittedName>
</protein>
<evidence type="ECO:0000256" key="2">
    <source>
        <dbReference type="ARBA" id="ARBA00023054"/>
    </source>
</evidence>
<reference evidence="5 6" key="1">
    <citation type="submission" date="2016-10" db="EMBL/GenBank/DDBJ databases">
        <authorList>
            <person name="de Groot N.N."/>
        </authorList>
    </citation>
    <scope>NUCLEOTIDE SEQUENCE [LARGE SCALE GENOMIC DNA]</scope>
    <source>
        <strain evidence="5 6">CGMCC 1.10076</strain>
    </source>
</reference>
<gene>
    <name evidence="5" type="ORF">SAMN04487935_2991</name>
</gene>
<accession>A0A1G9APF7</accession>
<name>A0A1G9APF7_9FLAO</name>
<evidence type="ECO:0000256" key="1">
    <source>
        <dbReference type="ARBA" id="ARBA00004196"/>
    </source>
</evidence>
<dbReference type="Proteomes" id="UP000199580">
    <property type="component" value="Unassembled WGS sequence"/>
</dbReference>
<evidence type="ECO:0000259" key="4">
    <source>
        <dbReference type="Pfam" id="PF25967"/>
    </source>
</evidence>
<feature type="transmembrane region" description="Helical" evidence="3">
    <location>
        <begin position="12"/>
        <end position="33"/>
    </location>
</feature>
<dbReference type="InterPro" id="IPR058627">
    <property type="entry name" value="MdtA-like_C"/>
</dbReference>
<keyword evidence="3" id="KW-0812">Transmembrane</keyword>
<evidence type="ECO:0000313" key="6">
    <source>
        <dbReference type="Proteomes" id="UP000199580"/>
    </source>
</evidence>
<organism evidence="5 6">
    <name type="scientific">Flavobacterium noncentrifugens</name>
    <dbReference type="NCBI Taxonomy" id="1128970"/>
    <lineage>
        <taxon>Bacteria</taxon>
        <taxon>Pseudomonadati</taxon>
        <taxon>Bacteroidota</taxon>
        <taxon>Flavobacteriia</taxon>
        <taxon>Flavobacteriales</taxon>
        <taxon>Flavobacteriaceae</taxon>
        <taxon>Flavobacterium</taxon>
    </lineage>
</organism>
<sequence length="414" mass="47004">MDTVIKSKSKKIKYATIAAVVFLAFGMMAYFSFSKKKSLNVNESELLVKTVSNDYFEDFMVFQARVEPLNAMFVNITEGGSVQEIFAENGTHVEKGQALAKMYNPNSELNYMTQETAIIEQMNNLNNGKLNIRNQELALTQDLLSIDHDYNDAKRLFDMNKRLYEKEIISKNDWNTIQENLRFQQERKNNIQLSIQKEKQTNQIQISQINRSIQTMEKSLEILRSNKKNFLVTAPASGNLTSFEPILGKTYQGGESIGKIDVMKGYKLVADVDEFYLEKTAVGQKGTVDYKGNQIEVLVIKILPEVKNGRFQIELAFIGKDQLVLQQGLSFGVKLTLSEKNKVLVLPKGQFFSDTSGKWIFVIHGNEAIKKPIKTGRENPDYYEVISGLKSGDKVITSSYADFKDVEVLNLTKE</sequence>